<dbReference type="SUPFAM" id="SSF54427">
    <property type="entry name" value="NTF2-like"/>
    <property type="match status" value="1"/>
</dbReference>
<dbReference type="Gene3D" id="3.10.450.50">
    <property type="match status" value="1"/>
</dbReference>
<reference evidence="2 3" key="1">
    <citation type="submission" date="2020-08" db="EMBL/GenBank/DDBJ databases">
        <title>Genomic Encyclopedia of Type Strains, Phase IV (KMG-V): Genome sequencing to study the core and pangenomes of soil and plant-associated prokaryotes.</title>
        <authorList>
            <person name="Whitman W."/>
        </authorList>
    </citation>
    <scope>NUCLEOTIDE SEQUENCE [LARGE SCALE GENOMIC DNA]</scope>
    <source>
        <strain evidence="2 3">SEMIA 4064</strain>
    </source>
</reference>
<evidence type="ECO:0000313" key="3">
    <source>
        <dbReference type="Proteomes" id="UP000549882"/>
    </source>
</evidence>
<comment type="caution">
    <text evidence="2">The sequence shown here is derived from an EMBL/GenBank/DDBJ whole genome shotgun (WGS) entry which is preliminary data.</text>
</comment>
<proteinExistence type="predicted"/>
<dbReference type="InterPro" id="IPR027843">
    <property type="entry name" value="DUF4440"/>
</dbReference>
<organism evidence="2 3">
    <name type="scientific">Rhizobium paranaense</name>
    <dbReference type="NCBI Taxonomy" id="1650438"/>
    <lineage>
        <taxon>Bacteria</taxon>
        <taxon>Pseudomonadati</taxon>
        <taxon>Pseudomonadota</taxon>
        <taxon>Alphaproteobacteria</taxon>
        <taxon>Hyphomicrobiales</taxon>
        <taxon>Rhizobiaceae</taxon>
        <taxon>Rhizobium/Agrobacterium group</taxon>
        <taxon>Rhizobium</taxon>
    </lineage>
</organism>
<evidence type="ECO:0000259" key="1">
    <source>
        <dbReference type="Pfam" id="PF14534"/>
    </source>
</evidence>
<name>A0A7W8XP74_9HYPH</name>
<dbReference type="Pfam" id="PF14534">
    <property type="entry name" value="DUF4440"/>
    <property type="match status" value="1"/>
</dbReference>
<dbReference type="AlphaFoldDB" id="A0A7W8XP74"/>
<keyword evidence="3" id="KW-1185">Reference proteome</keyword>
<feature type="domain" description="DUF4440" evidence="1">
    <location>
        <begin position="8"/>
        <end position="113"/>
    </location>
</feature>
<sequence>MDDLSQHLKQLEERLFDPAVRASRPALEELLSAEFREIGSSGMLYTFGDIVDRLTEGEPDGISRVLTGFELKMLSDTLALVTYRATLHYPDGRDVRTLRSSIWRLEAVERWRMLFHQGTLTQ</sequence>
<protein>
    <recommendedName>
        <fullName evidence="1">DUF4440 domain-containing protein</fullName>
    </recommendedName>
</protein>
<dbReference type="EMBL" id="JACHBI010000002">
    <property type="protein sequence ID" value="MBB5572956.1"/>
    <property type="molecule type" value="Genomic_DNA"/>
</dbReference>
<dbReference type="RefSeq" id="WP_107109182.1">
    <property type="nucleotide sequence ID" value="NZ_JACHBI010000002.1"/>
</dbReference>
<dbReference type="Proteomes" id="UP000549882">
    <property type="component" value="Unassembled WGS sequence"/>
</dbReference>
<gene>
    <name evidence="2" type="ORF">GGD50_001560</name>
</gene>
<dbReference type="InterPro" id="IPR032710">
    <property type="entry name" value="NTF2-like_dom_sf"/>
</dbReference>
<evidence type="ECO:0000313" key="2">
    <source>
        <dbReference type="EMBL" id="MBB5572956.1"/>
    </source>
</evidence>
<accession>A0A7W8XP74</accession>